<dbReference type="AlphaFoldDB" id="A0A0A9GIX9"/>
<reference evidence="1" key="1">
    <citation type="submission" date="2014-09" db="EMBL/GenBank/DDBJ databases">
        <authorList>
            <person name="Magalhaes I.L.F."/>
            <person name="Oliveira U."/>
            <person name="Santos F.R."/>
            <person name="Vidigal T.H.D.A."/>
            <person name="Brescovit A.D."/>
            <person name="Santos A.J."/>
        </authorList>
    </citation>
    <scope>NUCLEOTIDE SEQUENCE</scope>
    <source>
        <tissue evidence="1">Shoot tissue taken approximately 20 cm above the soil surface</tissue>
    </source>
</reference>
<name>A0A0A9GIX9_ARUDO</name>
<accession>A0A0A9GIX9</accession>
<sequence length="77" mass="8604">MIDFKPQMALSYAKGLAHENSLWLMKTRLIEESTIHLNVSILIFLRPGKKTFPAPLQGIRGTNAPALTFSRVCLGSY</sequence>
<reference evidence="1" key="2">
    <citation type="journal article" date="2015" name="Data Brief">
        <title>Shoot transcriptome of the giant reed, Arundo donax.</title>
        <authorList>
            <person name="Barrero R.A."/>
            <person name="Guerrero F.D."/>
            <person name="Moolhuijzen P."/>
            <person name="Goolsby J.A."/>
            <person name="Tidwell J."/>
            <person name="Bellgard S.E."/>
            <person name="Bellgard M.I."/>
        </authorList>
    </citation>
    <scope>NUCLEOTIDE SEQUENCE</scope>
    <source>
        <tissue evidence="1">Shoot tissue taken approximately 20 cm above the soil surface</tissue>
    </source>
</reference>
<dbReference type="EMBL" id="GBRH01174507">
    <property type="protein sequence ID" value="JAE23389.1"/>
    <property type="molecule type" value="Transcribed_RNA"/>
</dbReference>
<organism evidence="1">
    <name type="scientific">Arundo donax</name>
    <name type="common">Giant reed</name>
    <name type="synonym">Donax arundinaceus</name>
    <dbReference type="NCBI Taxonomy" id="35708"/>
    <lineage>
        <taxon>Eukaryota</taxon>
        <taxon>Viridiplantae</taxon>
        <taxon>Streptophyta</taxon>
        <taxon>Embryophyta</taxon>
        <taxon>Tracheophyta</taxon>
        <taxon>Spermatophyta</taxon>
        <taxon>Magnoliopsida</taxon>
        <taxon>Liliopsida</taxon>
        <taxon>Poales</taxon>
        <taxon>Poaceae</taxon>
        <taxon>PACMAD clade</taxon>
        <taxon>Arundinoideae</taxon>
        <taxon>Arundineae</taxon>
        <taxon>Arundo</taxon>
    </lineage>
</organism>
<proteinExistence type="predicted"/>
<evidence type="ECO:0000313" key="1">
    <source>
        <dbReference type="EMBL" id="JAE23389.1"/>
    </source>
</evidence>
<protein>
    <submittedName>
        <fullName evidence="1">Uncharacterized protein</fullName>
    </submittedName>
</protein>